<dbReference type="PROSITE" id="PS50928">
    <property type="entry name" value="ABC_TM1"/>
    <property type="match status" value="1"/>
</dbReference>
<comment type="function">
    <text evidence="10">Part of the binding-protein-dependent transport system for phosphate; probably responsible for the translocation of the substrate across the membrane.</text>
</comment>
<dbReference type="GO" id="GO:0006817">
    <property type="term" value="P:phosphate ion transport"/>
    <property type="evidence" value="ECO:0007669"/>
    <property type="project" value="UniProtKB-KW"/>
</dbReference>
<accession>A0A225MGV9</accession>
<comment type="similarity">
    <text evidence="2 10">Belongs to the binding-protein-dependent transport system permease family. CysTW subfamily.</text>
</comment>
<dbReference type="EMBL" id="NJIH01000006">
    <property type="protein sequence ID" value="OWT60398.1"/>
    <property type="molecule type" value="Genomic_DNA"/>
</dbReference>
<dbReference type="InterPro" id="IPR000515">
    <property type="entry name" value="MetI-like"/>
</dbReference>
<dbReference type="InterPro" id="IPR051124">
    <property type="entry name" value="Phosphate_Transport_Permease"/>
</dbReference>
<feature type="transmembrane region" description="Helical" evidence="9">
    <location>
        <begin position="284"/>
        <end position="307"/>
    </location>
</feature>
<dbReference type="SUPFAM" id="SSF161098">
    <property type="entry name" value="MetI-like"/>
    <property type="match status" value="1"/>
</dbReference>
<dbReference type="GO" id="GO:0005315">
    <property type="term" value="F:phosphate transmembrane transporter activity"/>
    <property type="evidence" value="ECO:0007669"/>
    <property type="project" value="InterPro"/>
</dbReference>
<keyword evidence="10" id="KW-0997">Cell inner membrane</keyword>
<dbReference type="AlphaFoldDB" id="A0A225MGV9"/>
<dbReference type="PANTHER" id="PTHR30425:SF1">
    <property type="entry name" value="PHOSPHATE TRANSPORT SYSTEM PERMEASE PROTEIN PSTC"/>
    <property type="match status" value="1"/>
</dbReference>
<dbReference type="GO" id="GO:0005886">
    <property type="term" value="C:plasma membrane"/>
    <property type="evidence" value="ECO:0007669"/>
    <property type="project" value="UniProtKB-SubCell"/>
</dbReference>
<evidence type="ECO:0000313" key="13">
    <source>
        <dbReference type="Proteomes" id="UP000214603"/>
    </source>
</evidence>
<evidence type="ECO:0000256" key="1">
    <source>
        <dbReference type="ARBA" id="ARBA00004651"/>
    </source>
</evidence>
<evidence type="ECO:0000256" key="8">
    <source>
        <dbReference type="ARBA" id="ARBA00023136"/>
    </source>
</evidence>
<evidence type="ECO:0000256" key="10">
    <source>
        <dbReference type="RuleBase" id="RU363054"/>
    </source>
</evidence>
<dbReference type="PANTHER" id="PTHR30425">
    <property type="entry name" value="PHOSPHATE TRANSPORT SYSTEM PERMEASE PROTEIN PST"/>
    <property type="match status" value="1"/>
</dbReference>
<keyword evidence="3 9" id="KW-0813">Transport</keyword>
<evidence type="ECO:0000256" key="4">
    <source>
        <dbReference type="ARBA" id="ARBA00022475"/>
    </source>
</evidence>
<evidence type="ECO:0000256" key="5">
    <source>
        <dbReference type="ARBA" id="ARBA00022592"/>
    </source>
</evidence>
<dbReference type="Pfam" id="PF00528">
    <property type="entry name" value="BPD_transp_1"/>
    <property type="match status" value="1"/>
</dbReference>
<dbReference type="NCBIfam" id="TIGR02138">
    <property type="entry name" value="phosphate_pstC"/>
    <property type="match status" value="1"/>
</dbReference>
<comment type="subcellular location">
    <subcellularLocation>
        <location evidence="10">Cell inner membrane</location>
        <topology evidence="10">Multi-pass membrane protein</topology>
    </subcellularLocation>
    <subcellularLocation>
        <location evidence="1 9">Cell membrane</location>
        <topology evidence="1 9">Multi-pass membrane protein</topology>
    </subcellularLocation>
</comment>
<dbReference type="InterPro" id="IPR011864">
    <property type="entry name" value="Phosphate_PstC"/>
</dbReference>
<dbReference type="InterPro" id="IPR035906">
    <property type="entry name" value="MetI-like_sf"/>
</dbReference>
<proteinExistence type="inferred from homology"/>
<name>A0A225MGV9_9BURK</name>
<dbReference type="Proteomes" id="UP000214603">
    <property type="component" value="Unassembled WGS sequence"/>
</dbReference>
<sequence>MPAGGDEDRTRADARHDALFRRVLRGCALLVLAALLGAALSTLWGGREVLFGQGLRFLSSSVWNPVTDEYGALAPVFGTLVTSLIALVLAVPTSFGIALFLTEIAPAWLRSPVAMAIELLASIPSIIYGMWGLFVFVPFMARVEPALSATLGRLPLVGGLFQGPPLGLGLLTSGIVLAVMILPFICSVMREVFQTVPTRLKESSYALGSTTWEVVWDIVLPYTRSAVIGGIFLGLGRALGETMAVTFVLGNSYDITSSLLMPGTSISSSIANEFNEAVGVHRSALIALGFLLFVVTFVVLLVARLMLRQLSKREGN</sequence>
<reference evidence="13" key="1">
    <citation type="submission" date="2017-06" db="EMBL/GenBank/DDBJ databases">
        <title>Herbaspirillum phytohormonus sp. nov., isolated from the root nodule of Robinia pseudoacacia in lead-zinc mine.</title>
        <authorList>
            <person name="Fan M."/>
            <person name="Lin Y."/>
        </authorList>
    </citation>
    <scope>NUCLEOTIDE SEQUENCE [LARGE SCALE GENOMIC DNA]</scope>
    <source>
        <strain evidence="13">SC-089</strain>
    </source>
</reference>
<keyword evidence="6 9" id="KW-0812">Transmembrane</keyword>
<evidence type="ECO:0000256" key="3">
    <source>
        <dbReference type="ARBA" id="ARBA00022448"/>
    </source>
</evidence>
<dbReference type="CDD" id="cd06261">
    <property type="entry name" value="TM_PBP2"/>
    <property type="match status" value="1"/>
</dbReference>
<comment type="caution">
    <text evidence="12">The sequence shown here is derived from an EMBL/GenBank/DDBJ whole genome shotgun (WGS) entry which is preliminary data.</text>
</comment>
<keyword evidence="8 9" id="KW-0472">Membrane</keyword>
<evidence type="ECO:0000313" key="12">
    <source>
        <dbReference type="EMBL" id="OWT60398.1"/>
    </source>
</evidence>
<feature type="transmembrane region" description="Helical" evidence="9">
    <location>
        <begin position="170"/>
        <end position="193"/>
    </location>
</feature>
<feature type="transmembrane region" description="Helical" evidence="9">
    <location>
        <begin position="113"/>
        <end position="141"/>
    </location>
</feature>
<feature type="domain" description="ABC transmembrane type-1" evidence="11">
    <location>
        <begin position="76"/>
        <end position="303"/>
    </location>
</feature>
<feature type="transmembrane region" description="Helical" evidence="9">
    <location>
        <begin position="23"/>
        <end position="44"/>
    </location>
</feature>
<dbReference type="Gene3D" id="1.10.3720.10">
    <property type="entry name" value="MetI-like"/>
    <property type="match status" value="1"/>
</dbReference>
<dbReference type="OrthoDB" id="9785113at2"/>
<comment type="caution">
    <text evidence="10">Lacks conserved residue(s) required for the propagation of feature annotation.</text>
</comment>
<evidence type="ECO:0000256" key="9">
    <source>
        <dbReference type="RuleBase" id="RU363032"/>
    </source>
</evidence>
<keyword evidence="7 9" id="KW-1133">Transmembrane helix</keyword>
<keyword evidence="13" id="KW-1185">Reference proteome</keyword>
<feature type="transmembrane region" description="Helical" evidence="9">
    <location>
        <begin position="72"/>
        <end position="101"/>
    </location>
</feature>
<evidence type="ECO:0000259" key="11">
    <source>
        <dbReference type="PROSITE" id="PS50928"/>
    </source>
</evidence>
<organism evidence="12 13">
    <name type="scientific">Candidimonas nitroreducens</name>
    <dbReference type="NCBI Taxonomy" id="683354"/>
    <lineage>
        <taxon>Bacteria</taxon>
        <taxon>Pseudomonadati</taxon>
        <taxon>Pseudomonadota</taxon>
        <taxon>Betaproteobacteria</taxon>
        <taxon>Burkholderiales</taxon>
        <taxon>Alcaligenaceae</taxon>
        <taxon>Candidimonas</taxon>
    </lineage>
</organism>
<evidence type="ECO:0000256" key="2">
    <source>
        <dbReference type="ARBA" id="ARBA00007069"/>
    </source>
</evidence>
<evidence type="ECO:0000256" key="6">
    <source>
        <dbReference type="ARBA" id="ARBA00022692"/>
    </source>
</evidence>
<protein>
    <recommendedName>
        <fullName evidence="10">Phosphate transport system permease protein</fullName>
    </recommendedName>
</protein>
<keyword evidence="4" id="KW-1003">Cell membrane</keyword>
<gene>
    <name evidence="12" type="primary">pstC</name>
    <name evidence="12" type="ORF">CEY11_11350</name>
</gene>
<evidence type="ECO:0000256" key="7">
    <source>
        <dbReference type="ARBA" id="ARBA00022989"/>
    </source>
</evidence>
<keyword evidence="5 10" id="KW-0592">Phosphate transport</keyword>